<proteinExistence type="predicted"/>
<gene>
    <name evidence="3" type="ORF">JX265_009267</name>
</gene>
<accession>A0A9P9WGM7</accession>
<evidence type="ECO:0000313" key="4">
    <source>
        <dbReference type="Proteomes" id="UP000829685"/>
    </source>
</evidence>
<name>A0A9P9WGM7_9PEZI</name>
<dbReference type="PANTHER" id="PTHR34502">
    <property type="entry name" value="DUF6594 DOMAIN-CONTAINING PROTEIN-RELATED"/>
    <property type="match status" value="1"/>
</dbReference>
<dbReference type="EMBL" id="JAFIMR010000027">
    <property type="protein sequence ID" value="KAI1862553.1"/>
    <property type="molecule type" value="Genomic_DNA"/>
</dbReference>
<keyword evidence="1" id="KW-1133">Transmembrane helix</keyword>
<feature type="transmembrane region" description="Helical" evidence="1">
    <location>
        <begin position="232"/>
        <end position="253"/>
    </location>
</feature>
<comment type="caution">
    <text evidence="3">The sequence shown here is derived from an EMBL/GenBank/DDBJ whole genome shotgun (WGS) entry which is preliminary data.</text>
</comment>
<feature type="transmembrane region" description="Helical" evidence="1">
    <location>
        <begin position="259"/>
        <end position="276"/>
    </location>
</feature>
<sequence>MSEQKTSNRLKGYPFLAKLWSITQDGIARKFSHLAILNILYLQAELCHLEDDFMYERGKDLASGQTERVDCDWNWFLLKSPDLNKGSKQWQIALDIRERLEQYHSALLQYSEVLKLPSPTENQRRNVFGILGSSSLTNDGLGKFQSLDLAGINGPEVYQKRWSKDLVLLDAMEEDNDALSRWIVHPFFEFFHLIRKRSKKPIPQDLESGTGDDESLGICNYSSHHIRAVNHVVGALFAAVLPLSSIIILYKVQDMDLKVVLVCVFTILFCLAMSILSKSRRIEVVAATAA</sequence>
<organism evidence="3 4">
    <name type="scientific">Neoarthrinium moseri</name>
    <dbReference type="NCBI Taxonomy" id="1658444"/>
    <lineage>
        <taxon>Eukaryota</taxon>
        <taxon>Fungi</taxon>
        <taxon>Dikarya</taxon>
        <taxon>Ascomycota</taxon>
        <taxon>Pezizomycotina</taxon>
        <taxon>Sordariomycetes</taxon>
        <taxon>Xylariomycetidae</taxon>
        <taxon>Amphisphaeriales</taxon>
        <taxon>Apiosporaceae</taxon>
        <taxon>Neoarthrinium</taxon>
    </lineage>
</organism>
<dbReference type="Proteomes" id="UP000829685">
    <property type="component" value="Unassembled WGS sequence"/>
</dbReference>
<keyword evidence="1" id="KW-0812">Transmembrane</keyword>
<dbReference type="Pfam" id="PF20237">
    <property type="entry name" value="DUF6594"/>
    <property type="match status" value="1"/>
</dbReference>
<dbReference type="InterPro" id="IPR046529">
    <property type="entry name" value="DUF6594"/>
</dbReference>
<keyword evidence="4" id="KW-1185">Reference proteome</keyword>
<feature type="domain" description="DUF6594" evidence="2">
    <location>
        <begin position="13"/>
        <end position="290"/>
    </location>
</feature>
<evidence type="ECO:0000259" key="2">
    <source>
        <dbReference type="Pfam" id="PF20237"/>
    </source>
</evidence>
<evidence type="ECO:0000313" key="3">
    <source>
        <dbReference type="EMBL" id="KAI1862553.1"/>
    </source>
</evidence>
<protein>
    <recommendedName>
        <fullName evidence="2">DUF6594 domain-containing protein</fullName>
    </recommendedName>
</protein>
<dbReference type="AlphaFoldDB" id="A0A9P9WGM7"/>
<keyword evidence="1" id="KW-0472">Membrane</keyword>
<reference evidence="3" key="1">
    <citation type="submission" date="2021-03" db="EMBL/GenBank/DDBJ databases">
        <title>Revisited historic fungal species revealed as producer of novel bioactive compounds through whole genome sequencing and comparative genomics.</title>
        <authorList>
            <person name="Vignolle G.A."/>
            <person name="Hochenegger N."/>
            <person name="Mach R.L."/>
            <person name="Mach-Aigner A.R."/>
            <person name="Javad Rahimi M."/>
            <person name="Salim K.A."/>
            <person name="Chan C.M."/>
            <person name="Lim L.B.L."/>
            <person name="Cai F."/>
            <person name="Druzhinina I.S."/>
            <person name="U'Ren J.M."/>
            <person name="Derntl C."/>
        </authorList>
    </citation>
    <scope>NUCLEOTIDE SEQUENCE</scope>
    <source>
        <strain evidence="3">TUCIM 5799</strain>
    </source>
</reference>
<dbReference type="PANTHER" id="PTHR34502:SF5">
    <property type="entry name" value="DUF6594 DOMAIN-CONTAINING PROTEIN"/>
    <property type="match status" value="1"/>
</dbReference>
<evidence type="ECO:0000256" key="1">
    <source>
        <dbReference type="SAM" id="Phobius"/>
    </source>
</evidence>